<proteinExistence type="predicted"/>
<keyword evidence="1" id="KW-0732">Signal</keyword>
<dbReference type="GO" id="GO:0016787">
    <property type="term" value="F:hydrolase activity"/>
    <property type="evidence" value="ECO:0007669"/>
    <property type="project" value="UniProtKB-KW"/>
</dbReference>
<accession>B4D388</accession>
<dbReference type="InParanoid" id="B4D388"/>
<keyword evidence="4" id="KW-1185">Reference proteome</keyword>
<dbReference type="Gene3D" id="2.60.120.560">
    <property type="entry name" value="Exo-inulinase, domain 1"/>
    <property type="match status" value="1"/>
</dbReference>
<evidence type="ECO:0000313" key="4">
    <source>
        <dbReference type="Proteomes" id="UP000005824"/>
    </source>
</evidence>
<feature type="signal peptide" evidence="1">
    <location>
        <begin position="1"/>
        <end position="21"/>
    </location>
</feature>
<organism evidence="3 4">
    <name type="scientific">Chthoniobacter flavus Ellin428</name>
    <dbReference type="NCBI Taxonomy" id="497964"/>
    <lineage>
        <taxon>Bacteria</taxon>
        <taxon>Pseudomonadati</taxon>
        <taxon>Verrucomicrobiota</taxon>
        <taxon>Spartobacteria</taxon>
        <taxon>Chthoniobacterales</taxon>
        <taxon>Chthoniobacteraceae</taxon>
        <taxon>Chthoniobacter</taxon>
    </lineage>
</organism>
<dbReference type="AlphaFoldDB" id="B4D388"/>
<protein>
    <submittedName>
        <fullName evidence="3">Putative secreted glycosylhydrolase</fullName>
    </submittedName>
</protein>
<evidence type="ECO:0000313" key="3">
    <source>
        <dbReference type="EMBL" id="EDY19199.1"/>
    </source>
</evidence>
<feature type="chain" id="PRO_5002800385" evidence="1">
    <location>
        <begin position="22"/>
        <end position="207"/>
    </location>
</feature>
<sequence length="207" mass="23187" precursor="true">MKLRPLTLSLILSFAAVVACSAEEPKLEPLFNGKDLTNFKTEPSKEFWRVEDGILIGENNAAKKGDYLWTEKSYKDFVIEFDVRWKGATERGVDTGVEMRKPSIQLQLGISGSLKVDMSGSWYTGGKEKYPESGQAKEAKTLMKPEGEWNHFRIQAKGDTFTCWINGQKASEYTDPKFSGAAPIGLQIHPGVVMKCEYRDIKIGELP</sequence>
<dbReference type="STRING" id="497964.CfE428DRAFT_3376"/>
<dbReference type="eggNOG" id="COG1082">
    <property type="taxonomic scope" value="Bacteria"/>
</dbReference>
<comment type="caution">
    <text evidence="3">The sequence shown here is derived from an EMBL/GenBank/DDBJ whole genome shotgun (WGS) entry which is preliminary data.</text>
</comment>
<dbReference type="RefSeq" id="WP_006980701.1">
    <property type="nucleotide sequence ID" value="NZ_ABVL01000009.1"/>
</dbReference>
<dbReference type="EMBL" id="ABVL01000009">
    <property type="protein sequence ID" value="EDY19199.1"/>
    <property type="molecule type" value="Genomic_DNA"/>
</dbReference>
<name>B4D388_9BACT</name>
<evidence type="ECO:0000256" key="1">
    <source>
        <dbReference type="SAM" id="SignalP"/>
    </source>
</evidence>
<dbReference type="PROSITE" id="PS51257">
    <property type="entry name" value="PROKAR_LIPOPROTEIN"/>
    <property type="match status" value="1"/>
</dbReference>
<dbReference type="Proteomes" id="UP000005824">
    <property type="component" value="Unassembled WGS sequence"/>
</dbReference>
<gene>
    <name evidence="3" type="ORF">CfE428DRAFT_3376</name>
</gene>
<dbReference type="InterPro" id="IPR010496">
    <property type="entry name" value="AL/BT2_dom"/>
</dbReference>
<dbReference type="Pfam" id="PF06439">
    <property type="entry name" value="3keto-disac_hyd"/>
    <property type="match status" value="1"/>
</dbReference>
<evidence type="ECO:0000259" key="2">
    <source>
        <dbReference type="Pfam" id="PF06439"/>
    </source>
</evidence>
<reference evidence="3 4" key="1">
    <citation type="journal article" date="2011" name="J. Bacteriol.">
        <title>Genome sequence of Chthoniobacter flavus Ellin428, an aerobic heterotrophic soil bacterium.</title>
        <authorList>
            <person name="Kant R."/>
            <person name="van Passel M.W."/>
            <person name="Palva A."/>
            <person name="Lucas S."/>
            <person name="Lapidus A."/>
            <person name="Glavina Del Rio T."/>
            <person name="Dalin E."/>
            <person name="Tice H."/>
            <person name="Bruce D."/>
            <person name="Goodwin L."/>
            <person name="Pitluck S."/>
            <person name="Larimer F.W."/>
            <person name="Land M.L."/>
            <person name="Hauser L."/>
            <person name="Sangwan P."/>
            <person name="de Vos W.M."/>
            <person name="Janssen P.H."/>
            <person name="Smidt H."/>
        </authorList>
    </citation>
    <scope>NUCLEOTIDE SEQUENCE [LARGE SCALE GENOMIC DNA]</scope>
    <source>
        <strain evidence="3 4">Ellin428</strain>
    </source>
</reference>
<keyword evidence="3" id="KW-0378">Hydrolase</keyword>
<feature type="domain" description="3-keto-alpha-glucoside-1,2-lyase/3-keto-2-hydroxy-glucal hydratase" evidence="2">
    <location>
        <begin position="28"/>
        <end position="203"/>
    </location>
</feature>